<evidence type="ECO:0000313" key="8">
    <source>
        <dbReference type="EMBL" id="ETO28068.1"/>
    </source>
</evidence>
<dbReference type="InterPro" id="IPR045054">
    <property type="entry name" value="P4HA-like"/>
</dbReference>
<organism evidence="8 9">
    <name type="scientific">Reticulomyxa filosa</name>
    <dbReference type="NCBI Taxonomy" id="46433"/>
    <lineage>
        <taxon>Eukaryota</taxon>
        <taxon>Sar</taxon>
        <taxon>Rhizaria</taxon>
        <taxon>Retaria</taxon>
        <taxon>Foraminifera</taxon>
        <taxon>Monothalamids</taxon>
        <taxon>Reticulomyxidae</taxon>
        <taxon>Reticulomyxa</taxon>
    </lineage>
</organism>
<dbReference type="InterPro" id="IPR044862">
    <property type="entry name" value="Pro_4_hyd_alph_FE2OG_OXY"/>
</dbReference>
<proteinExistence type="predicted"/>
<dbReference type="PANTHER" id="PTHR10869:SF226">
    <property type="entry name" value="PROLYL 4-HYDROXYLASE ALPHA SUBUNIT DOMAIN-CONTAINING PROTEIN"/>
    <property type="match status" value="1"/>
</dbReference>
<evidence type="ECO:0000256" key="3">
    <source>
        <dbReference type="ARBA" id="ARBA00022964"/>
    </source>
</evidence>
<sequence length="410" mass="47297">MLFFAFLFILLRFCFENVAALAVSIEPDGIANEIENEENVNPESGTTELEFEISVRNWRGNTISVWELLAVDPEQGKDDAIAKFLLTIPSDHDGSIRLVPGTRLGLSTGTSKAPDVNLFNSVFVYPYMKEVHVLPAETQMRLQSDDARYIERYHKFAKKYWQIHNQERHWINFFPSYKPIHHIHKTLHKPKESFNPTKTQVLFSNASYYYDKNDTPVEITMKSLCDKPRLFHLSNVLNDLECNMLSYLAASNNYIPLYKSEKKDEVAHHTWLSPNTYALVHRLYERFADVLKINTSMLFKSAEDLRIVRYKAPNGRLRRSFDYVRPLSPKNRLLTLVVFLNTMGEEFTGGRSHFPASQCNAKVSPKKGDAVLLYNMLPDGNLDELALRSSLKVTNGTQWVAVLWVWNPEK</sequence>
<feature type="chain" id="PRO_5004975733" description="Prolyl 4-hydroxylase alpha subunit domain-containing protein" evidence="6">
    <location>
        <begin position="21"/>
        <end position="410"/>
    </location>
</feature>
<evidence type="ECO:0000313" key="9">
    <source>
        <dbReference type="Proteomes" id="UP000023152"/>
    </source>
</evidence>
<keyword evidence="9" id="KW-1185">Reference proteome</keyword>
<keyword evidence="2" id="KW-0479">Metal-binding</keyword>
<dbReference type="GO" id="GO:0031418">
    <property type="term" value="F:L-ascorbic acid binding"/>
    <property type="evidence" value="ECO:0007669"/>
    <property type="project" value="InterPro"/>
</dbReference>
<gene>
    <name evidence="8" type="ORF">RFI_09063</name>
</gene>
<feature type="signal peptide" evidence="6">
    <location>
        <begin position="1"/>
        <end position="20"/>
    </location>
</feature>
<evidence type="ECO:0000256" key="4">
    <source>
        <dbReference type="ARBA" id="ARBA00023002"/>
    </source>
</evidence>
<dbReference type="GO" id="GO:0005506">
    <property type="term" value="F:iron ion binding"/>
    <property type="evidence" value="ECO:0007669"/>
    <property type="project" value="InterPro"/>
</dbReference>
<dbReference type="GO" id="GO:0004656">
    <property type="term" value="F:procollagen-proline 4-dioxygenase activity"/>
    <property type="evidence" value="ECO:0007669"/>
    <property type="project" value="TreeGrafter"/>
</dbReference>
<evidence type="ECO:0000256" key="1">
    <source>
        <dbReference type="ARBA" id="ARBA00001961"/>
    </source>
</evidence>
<keyword evidence="5" id="KW-0408">Iron</keyword>
<keyword evidence="3" id="KW-0223">Dioxygenase</keyword>
<name>X6NQ73_RETFI</name>
<evidence type="ECO:0000256" key="5">
    <source>
        <dbReference type="ARBA" id="ARBA00023004"/>
    </source>
</evidence>
<keyword evidence="6" id="KW-0732">Signal</keyword>
<reference evidence="8 9" key="1">
    <citation type="journal article" date="2013" name="Curr. Biol.">
        <title>The Genome of the Foraminiferan Reticulomyxa filosa.</title>
        <authorList>
            <person name="Glockner G."/>
            <person name="Hulsmann N."/>
            <person name="Schleicher M."/>
            <person name="Noegel A.A."/>
            <person name="Eichinger L."/>
            <person name="Gallinger C."/>
            <person name="Pawlowski J."/>
            <person name="Sierra R."/>
            <person name="Euteneuer U."/>
            <person name="Pillet L."/>
            <person name="Moustafa A."/>
            <person name="Platzer M."/>
            <person name="Groth M."/>
            <person name="Szafranski K."/>
            <person name="Schliwa M."/>
        </authorList>
    </citation>
    <scope>NUCLEOTIDE SEQUENCE [LARGE SCALE GENOMIC DNA]</scope>
</reference>
<dbReference type="EMBL" id="ASPP01006881">
    <property type="protein sequence ID" value="ETO28068.1"/>
    <property type="molecule type" value="Genomic_DNA"/>
</dbReference>
<comment type="cofactor">
    <cofactor evidence="1">
        <name>L-ascorbate</name>
        <dbReference type="ChEBI" id="CHEBI:38290"/>
    </cofactor>
</comment>
<dbReference type="SMART" id="SM00702">
    <property type="entry name" value="P4Hc"/>
    <property type="match status" value="1"/>
</dbReference>
<dbReference type="GO" id="GO:0005783">
    <property type="term" value="C:endoplasmic reticulum"/>
    <property type="evidence" value="ECO:0007669"/>
    <property type="project" value="TreeGrafter"/>
</dbReference>
<dbReference type="Gene3D" id="2.60.120.620">
    <property type="entry name" value="q2cbj1_9rhob like domain"/>
    <property type="match status" value="1"/>
</dbReference>
<evidence type="ECO:0000256" key="2">
    <source>
        <dbReference type="ARBA" id="ARBA00022723"/>
    </source>
</evidence>
<dbReference type="AlphaFoldDB" id="X6NQ73"/>
<feature type="domain" description="Prolyl 4-hydroxylase alpha subunit" evidence="7">
    <location>
        <begin position="228"/>
        <end position="406"/>
    </location>
</feature>
<keyword evidence="4" id="KW-0560">Oxidoreductase</keyword>
<comment type="caution">
    <text evidence="8">The sequence shown here is derived from an EMBL/GenBank/DDBJ whole genome shotgun (WGS) entry which is preliminary data.</text>
</comment>
<dbReference type="OrthoDB" id="420380at2759"/>
<protein>
    <recommendedName>
        <fullName evidence="7">Prolyl 4-hydroxylase alpha subunit domain-containing protein</fullName>
    </recommendedName>
</protein>
<dbReference type="Proteomes" id="UP000023152">
    <property type="component" value="Unassembled WGS sequence"/>
</dbReference>
<dbReference type="Pfam" id="PF13640">
    <property type="entry name" value="2OG-FeII_Oxy_3"/>
    <property type="match status" value="1"/>
</dbReference>
<evidence type="ECO:0000259" key="7">
    <source>
        <dbReference type="SMART" id="SM00702"/>
    </source>
</evidence>
<dbReference type="PANTHER" id="PTHR10869">
    <property type="entry name" value="PROLYL 4-HYDROXYLASE ALPHA SUBUNIT"/>
    <property type="match status" value="1"/>
</dbReference>
<evidence type="ECO:0000256" key="6">
    <source>
        <dbReference type="SAM" id="SignalP"/>
    </source>
</evidence>
<accession>X6NQ73</accession>
<dbReference type="InterPro" id="IPR006620">
    <property type="entry name" value="Pro_4_hyd_alph"/>
</dbReference>